<dbReference type="AlphaFoldDB" id="A0A6A6EM40"/>
<dbReference type="Proteomes" id="UP000800200">
    <property type="component" value="Unassembled WGS sequence"/>
</dbReference>
<accession>A0A6A6EM40</accession>
<evidence type="ECO:0008006" key="3">
    <source>
        <dbReference type="Google" id="ProtNLM"/>
    </source>
</evidence>
<sequence>MDVRALADFCGWQIGDVKFLEKGTSGTRFMKTQRERFGHGRNGEVEKVENPCGNFATVARKELPISFRRAETAWIVNIVENEISSLRKLDNFHIVEIIG</sequence>
<name>A0A6A6EM40_9PEZI</name>
<dbReference type="EMBL" id="ML994616">
    <property type="protein sequence ID" value="KAF2191799.1"/>
    <property type="molecule type" value="Genomic_DNA"/>
</dbReference>
<reference evidence="1" key="1">
    <citation type="journal article" date="2020" name="Stud. Mycol.">
        <title>101 Dothideomycetes genomes: a test case for predicting lifestyles and emergence of pathogens.</title>
        <authorList>
            <person name="Haridas S."/>
            <person name="Albert R."/>
            <person name="Binder M."/>
            <person name="Bloem J."/>
            <person name="Labutti K."/>
            <person name="Salamov A."/>
            <person name="Andreopoulos B."/>
            <person name="Baker S."/>
            <person name="Barry K."/>
            <person name="Bills G."/>
            <person name="Bluhm B."/>
            <person name="Cannon C."/>
            <person name="Castanera R."/>
            <person name="Culley D."/>
            <person name="Daum C."/>
            <person name="Ezra D."/>
            <person name="Gonzalez J."/>
            <person name="Henrissat B."/>
            <person name="Kuo A."/>
            <person name="Liang C."/>
            <person name="Lipzen A."/>
            <person name="Lutzoni F."/>
            <person name="Magnuson J."/>
            <person name="Mondo S."/>
            <person name="Nolan M."/>
            <person name="Ohm R."/>
            <person name="Pangilinan J."/>
            <person name="Park H.-J."/>
            <person name="Ramirez L."/>
            <person name="Alfaro M."/>
            <person name="Sun H."/>
            <person name="Tritt A."/>
            <person name="Yoshinaga Y."/>
            <person name="Zwiers L.-H."/>
            <person name="Turgeon B."/>
            <person name="Goodwin S."/>
            <person name="Spatafora J."/>
            <person name="Crous P."/>
            <person name="Grigoriev I."/>
        </authorList>
    </citation>
    <scope>NUCLEOTIDE SEQUENCE</scope>
    <source>
        <strain evidence="1">CBS 207.26</strain>
    </source>
</reference>
<dbReference type="InterPro" id="IPR011009">
    <property type="entry name" value="Kinase-like_dom_sf"/>
</dbReference>
<gene>
    <name evidence="1" type="ORF">K469DRAFT_718827</name>
</gene>
<protein>
    <recommendedName>
        <fullName evidence="3">Protein kinase domain-containing protein</fullName>
    </recommendedName>
</protein>
<organism evidence="1 2">
    <name type="scientific">Zopfia rhizophila CBS 207.26</name>
    <dbReference type="NCBI Taxonomy" id="1314779"/>
    <lineage>
        <taxon>Eukaryota</taxon>
        <taxon>Fungi</taxon>
        <taxon>Dikarya</taxon>
        <taxon>Ascomycota</taxon>
        <taxon>Pezizomycotina</taxon>
        <taxon>Dothideomycetes</taxon>
        <taxon>Dothideomycetes incertae sedis</taxon>
        <taxon>Zopfiaceae</taxon>
        <taxon>Zopfia</taxon>
    </lineage>
</organism>
<evidence type="ECO:0000313" key="1">
    <source>
        <dbReference type="EMBL" id="KAF2191799.1"/>
    </source>
</evidence>
<dbReference type="SUPFAM" id="SSF56112">
    <property type="entry name" value="Protein kinase-like (PK-like)"/>
    <property type="match status" value="1"/>
</dbReference>
<keyword evidence="2" id="KW-1185">Reference proteome</keyword>
<evidence type="ECO:0000313" key="2">
    <source>
        <dbReference type="Proteomes" id="UP000800200"/>
    </source>
</evidence>
<proteinExistence type="predicted"/>